<organism evidence="2 3">
    <name type="scientific">Heracleum sosnowskyi</name>
    <dbReference type="NCBI Taxonomy" id="360622"/>
    <lineage>
        <taxon>Eukaryota</taxon>
        <taxon>Viridiplantae</taxon>
        <taxon>Streptophyta</taxon>
        <taxon>Embryophyta</taxon>
        <taxon>Tracheophyta</taxon>
        <taxon>Spermatophyta</taxon>
        <taxon>Magnoliopsida</taxon>
        <taxon>eudicotyledons</taxon>
        <taxon>Gunneridae</taxon>
        <taxon>Pentapetalae</taxon>
        <taxon>asterids</taxon>
        <taxon>campanulids</taxon>
        <taxon>Apiales</taxon>
        <taxon>Apiaceae</taxon>
        <taxon>Apioideae</taxon>
        <taxon>apioid superclade</taxon>
        <taxon>Tordylieae</taxon>
        <taxon>Tordyliinae</taxon>
        <taxon>Heracleum</taxon>
    </lineage>
</organism>
<dbReference type="InterPro" id="IPR012337">
    <property type="entry name" value="RNaseH-like_sf"/>
</dbReference>
<dbReference type="EMBL" id="JAUIZM010000007">
    <property type="protein sequence ID" value="KAK1376604.1"/>
    <property type="molecule type" value="Genomic_DNA"/>
</dbReference>
<comment type="caution">
    <text evidence="2">The sequence shown here is derived from an EMBL/GenBank/DDBJ whole genome shotgun (WGS) entry which is preliminary data.</text>
</comment>
<dbReference type="Pfam" id="PF05699">
    <property type="entry name" value="Dimer_Tnp_hAT"/>
    <property type="match status" value="1"/>
</dbReference>
<dbReference type="InterPro" id="IPR055298">
    <property type="entry name" value="AtLOH3-like"/>
</dbReference>
<sequence>METVTVSQLLQQHADLCSSSYREGIFGKDLIDFHKMQSPEEPEFLKLVADLFFGEAETWLNEMTILLQEQEVDYRKLEKIVVAFRKPSVRFPNNMVELLVLSSVLDPTDCFRSFDVEAICKLACIYYPDDFPENDKLLDVSNHCEFQALSTIFELCQLLFKTKKSIIYPLLDRLIRLVLTLPVSTATTERTFSAMSFLKNKLRKKMEDVFLQDCLITYIEKEVAEKFDNDSIIEVFYKMKKNRLQLK</sequence>
<evidence type="ECO:0000313" key="3">
    <source>
        <dbReference type="Proteomes" id="UP001237642"/>
    </source>
</evidence>
<dbReference type="PANTHER" id="PTHR11697">
    <property type="entry name" value="GENERAL TRANSCRIPTION FACTOR 2-RELATED ZINC FINGER PROTEIN"/>
    <property type="match status" value="1"/>
</dbReference>
<dbReference type="PANTHER" id="PTHR11697:SF230">
    <property type="entry name" value="ZINC FINGER, MYM DOMAIN CONTAINING 1"/>
    <property type="match status" value="1"/>
</dbReference>
<reference evidence="2" key="1">
    <citation type="submission" date="2023-02" db="EMBL/GenBank/DDBJ databases">
        <title>Genome of toxic invasive species Heracleum sosnowskyi carries increased number of genes despite the absence of recent whole-genome duplications.</title>
        <authorList>
            <person name="Schelkunov M."/>
            <person name="Shtratnikova V."/>
            <person name="Makarenko M."/>
            <person name="Klepikova A."/>
            <person name="Omelchenko D."/>
            <person name="Novikova G."/>
            <person name="Obukhova E."/>
            <person name="Bogdanov V."/>
            <person name="Penin A."/>
            <person name="Logacheva M."/>
        </authorList>
    </citation>
    <scope>NUCLEOTIDE SEQUENCE</scope>
    <source>
        <strain evidence="2">Hsosn_3</strain>
        <tissue evidence="2">Leaf</tissue>
    </source>
</reference>
<accession>A0AAD8I194</accession>
<dbReference type="InterPro" id="IPR036641">
    <property type="entry name" value="HPT_dom_sf"/>
</dbReference>
<proteinExistence type="predicted"/>
<dbReference type="Gene3D" id="1.20.120.160">
    <property type="entry name" value="HPT domain"/>
    <property type="match status" value="1"/>
</dbReference>
<keyword evidence="3" id="KW-1185">Reference proteome</keyword>
<dbReference type="SUPFAM" id="SSF53098">
    <property type="entry name" value="Ribonuclease H-like"/>
    <property type="match status" value="1"/>
</dbReference>
<reference evidence="2" key="2">
    <citation type="submission" date="2023-05" db="EMBL/GenBank/DDBJ databases">
        <authorList>
            <person name="Schelkunov M.I."/>
        </authorList>
    </citation>
    <scope>NUCLEOTIDE SEQUENCE</scope>
    <source>
        <strain evidence="2">Hsosn_3</strain>
        <tissue evidence="2">Leaf</tissue>
    </source>
</reference>
<gene>
    <name evidence="2" type="ORF">POM88_032797</name>
</gene>
<protein>
    <recommendedName>
        <fullName evidence="1">HAT C-terminal dimerisation domain-containing protein</fullName>
    </recommendedName>
</protein>
<dbReference type="GO" id="GO:0046983">
    <property type="term" value="F:protein dimerization activity"/>
    <property type="evidence" value="ECO:0007669"/>
    <property type="project" value="InterPro"/>
</dbReference>
<dbReference type="GO" id="GO:0000160">
    <property type="term" value="P:phosphorelay signal transduction system"/>
    <property type="evidence" value="ECO:0007669"/>
    <property type="project" value="InterPro"/>
</dbReference>
<name>A0AAD8I194_9APIA</name>
<evidence type="ECO:0000313" key="2">
    <source>
        <dbReference type="EMBL" id="KAK1376604.1"/>
    </source>
</evidence>
<evidence type="ECO:0000259" key="1">
    <source>
        <dbReference type="Pfam" id="PF05699"/>
    </source>
</evidence>
<dbReference type="InterPro" id="IPR008906">
    <property type="entry name" value="HATC_C_dom"/>
</dbReference>
<dbReference type="Proteomes" id="UP001237642">
    <property type="component" value="Unassembled WGS sequence"/>
</dbReference>
<dbReference type="AlphaFoldDB" id="A0AAD8I194"/>
<feature type="domain" description="HAT C-terminal dimerisation" evidence="1">
    <location>
        <begin position="151"/>
        <end position="222"/>
    </location>
</feature>